<name>A0ABN7WXE4_GIGMA</name>
<proteinExistence type="predicted"/>
<comment type="caution">
    <text evidence="1">The sequence shown here is derived from an EMBL/GenBank/DDBJ whole genome shotgun (WGS) entry which is preliminary data.</text>
</comment>
<evidence type="ECO:0000313" key="1">
    <source>
        <dbReference type="EMBL" id="CAG8842617.1"/>
    </source>
</evidence>
<feature type="non-terminal residue" evidence="1">
    <location>
        <position position="1"/>
    </location>
</feature>
<evidence type="ECO:0000313" key="2">
    <source>
        <dbReference type="Proteomes" id="UP000789901"/>
    </source>
</evidence>
<dbReference type="Proteomes" id="UP000789901">
    <property type="component" value="Unassembled WGS sequence"/>
</dbReference>
<sequence>CLNLRLTLKIAGLESEKTKLKSRMDTTTENAKLKTIVVRLKQDSRQPQNDLHFEEADIIPESIAVQLKQVELQKPYLICSLLTLLTLPEDQMENIKNAVFQKTVSCIIYTKRADEITLNFLKNLVLLRLQ</sequence>
<gene>
    <name evidence="1" type="ORF">GMARGA_LOCUS36081</name>
</gene>
<dbReference type="EMBL" id="CAJVQB010069591">
    <property type="protein sequence ID" value="CAG8842617.1"/>
    <property type="molecule type" value="Genomic_DNA"/>
</dbReference>
<accession>A0ABN7WXE4</accession>
<reference evidence="1 2" key="1">
    <citation type="submission" date="2021-06" db="EMBL/GenBank/DDBJ databases">
        <authorList>
            <person name="Kallberg Y."/>
            <person name="Tangrot J."/>
            <person name="Rosling A."/>
        </authorList>
    </citation>
    <scope>NUCLEOTIDE SEQUENCE [LARGE SCALE GENOMIC DNA]</scope>
    <source>
        <strain evidence="1 2">120-4 pot B 10/14</strain>
    </source>
</reference>
<keyword evidence="2" id="KW-1185">Reference proteome</keyword>
<protein>
    <submittedName>
        <fullName evidence="1">8588_t:CDS:1</fullName>
    </submittedName>
</protein>
<organism evidence="1 2">
    <name type="scientific">Gigaspora margarita</name>
    <dbReference type="NCBI Taxonomy" id="4874"/>
    <lineage>
        <taxon>Eukaryota</taxon>
        <taxon>Fungi</taxon>
        <taxon>Fungi incertae sedis</taxon>
        <taxon>Mucoromycota</taxon>
        <taxon>Glomeromycotina</taxon>
        <taxon>Glomeromycetes</taxon>
        <taxon>Diversisporales</taxon>
        <taxon>Gigasporaceae</taxon>
        <taxon>Gigaspora</taxon>
    </lineage>
</organism>